<dbReference type="PROSITE" id="PS51257">
    <property type="entry name" value="PROKAR_LIPOPROTEIN"/>
    <property type="match status" value="1"/>
</dbReference>
<sequence>MPASPRSLLSHPLPALRCLMALGLAVCAPGAAVGCGEDIAPVSEDVREVPDRPDVSADVEGDGDTDLPDAPLEPDLGDDASDAAEDPMDGGDSQPPDADEPDSEEPDAENQHDAGGDPVDVGEDPDPAPISVQIDTVEIFQTVAKTPWLDGAANFDPTPIIAGRDTLVRVSVDVPAGWSASSVRTELIVVGAGGSQTLHDVVKRVSADSQPGDRGSAFEFELPGEEVEEGGALRLRLVEDGAGGELLARWPADGTLWSTGATEESGELHLVLVPMRFDTDGSGRLPDTSPAQLALIESSLRALYPMHSLRLEVREPYSWSGSVRWGDFTQALRDLKMSDGEDEAYYYGLIQPAATFEAYCGSSCTTGQSYTVSSATANTYRVGAGLGYSGARWVGTLIHELGHMHGRGHAPCGVSWWSDDNSYPHAGGDVGVWGWDRRTDALIAPDDAADFMGYCDPWWISDYTYRGLFERMSAVQQVATNQRVLPPGFYAPLSWSRSDEATVGAPRYEANPTTGEVAQVRFLNEAGQVLQRGLAPLVRFSHEERFEVLLRELPDDAHLMSVEVDGERREVRVR</sequence>
<name>A0A5C6XMV4_9DELT</name>
<reference evidence="3 4" key="1">
    <citation type="submission" date="2019-08" db="EMBL/GenBank/DDBJ databases">
        <title>Bradymonadales sp. TMQ2.</title>
        <authorList>
            <person name="Liang Q."/>
        </authorList>
    </citation>
    <scope>NUCLEOTIDE SEQUENCE [LARGE SCALE GENOMIC DNA]</scope>
    <source>
        <strain evidence="3 4">TMQ2</strain>
    </source>
</reference>
<evidence type="ECO:0000256" key="1">
    <source>
        <dbReference type="SAM" id="MobiDB-lite"/>
    </source>
</evidence>
<feature type="compositionally biased region" description="Acidic residues" evidence="1">
    <location>
        <begin position="75"/>
        <end position="89"/>
    </location>
</feature>
<dbReference type="AlphaFoldDB" id="A0A5C6XMV4"/>
<feature type="region of interest" description="Disordered" evidence="1">
    <location>
        <begin position="42"/>
        <end position="129"/>
    </location>
</feature>
<dbReference type="EMBL" id="VOSL01000014">
    <property type="protein sequence ID" value="TXD42705.1"/>
    <property type="molecule type" value="Genomic_DNA"/>
</dbReference>
<comment type="caution">
    <text evidence="3">The sequence shown here is derived from an EMBL/GenBank/DDBJ whole genome shotgun (WGS) entry which is preliminary data.</text>
</comment>
<feature type="compositionally biased region" description="Acidic residues" evidence="1">
    <location>
        <begin position="57"/>
        <end position="67"/>
    </location>
</feature>
<dbReference type="OrthoDB" id="3909977at2"/>
<evidence type="ECO:0000256" key="2">
    <source>
        <dbReference type="SAM" id="SignalP"/>
    </source>
</evidence>
<feature type="compositionally biased region" description="Basic and acidic residues" evidence="1">
    <location>
        <begin position="44"/>
        <end position="55"/>
    </location>
</feature>
<keyword evidence="2" id="KW-0732">Signal</keyword>
<evidence type="ECO:0000313" key="4">
    <source>
        <dbReference type="Proteomes" id="UP000321046"/>
    </source>
</evidence>
<gene>
    <name evidence="3" type="ORF">FRC96_03295</name>
</gene>
<proteinExistence type="predicted"/>
<dbReference type="Pfam" id="PF10462">
    <property type="entry name" value="Peptidase_M66"/>
    <property type="match status" value="1"/>
</dbReference>
<dbReference type="RefSeq" id="WP_146972669.1">
    <property type="nucleotide sequence ID" value="NZ_VOSL01000014.1"/>
</dbReference>
<dbReference type="Proteomes" id="UP000321046">
    <property type="component" value="Unassembled WGS sequence"/>
</dbReference>
<feature type="signal peptide" evidence="2">
    <location>
        <begin position="1"/>
        <end position="31"/>
    </location>
</feature>
<feature type="compositionally biased region" description="Acidic residues" evidence="1">
    <location>
        <begin position="97"/>
        <end position="108"/>
    </location>
</feature>
<organism evidence="3 4">
    <name type="scientific">Lujinxingia vulgaris</name>
    <dbReference type="NCBI Taxonomy" id="2600176"/>
    <lineage>
        <taxon>Bacteria</taxon>
        <taxon>Deltaproteobacteria</taxon>
        <taxon>Bradymonadales</taxon>
        <taxon>Lujinxingiaceae</taxon>
        <taxon>Lujinxingia</taxon>
    </lineage>
</organism>
<accession>A0A5C6XMV4</accession>
<protein>
    <submittedName>
        <fullName evidence="3">Uncharacterized protein</fullName>
    </submittedName>
</protein>
<evidence type="ECO:0000313" key="3">
    <source>
        <dbReference type="EMBL" id="TXD42705.1"/>
    </source>
</evidence>
<feature type="chain" id="PRO_5022763609" evidence="2">
    <location>
        <begin position="32"/>
        <end position="574"/>
    </location>
</feature>